<organism evidence="6 7">
    <name type="scientific">Marilutibacter penaei</name>
    <dbReference type="NCBI Taxonomy" id="2759900"/>
    <lineage>
        <taxon>Bacteria</taxon>
        <taxon>Pseudomonadati</taxon>
        <taxon>Pseudomonadota</taxon>
        <taxon>Gammaproteobacteria</taxon>
        <taxon>Lysobacterales</taxon>
        <taxon>Lysobacteraceae</taxon>
        <taxon>Marilutibacter</taxon>
    </lineage>
</organism>
<dbReference type="InterPro" id="IPR041628">
    <property type="entry name" value="ChlI/MoxR_AAA_lid"/>
</dbReference>
<dbReference type="Pfam" id="PF07726">
    <property type="entry name" value="AAA_3"/>
    <property type="match status" value="1"/>
</dbReference>
<comment type="caution">
    <text evidence="6">The sequence shown here is derived from an EMBL/GenBank/DDBJ whole genome shotgun (WGS) entry which is preliminary data.</text>
</comment>
<dbReference type="PANTHER" id="PTHR42759">
    <property type="entry name" value="MOXR FAMILY PROTEIN"/>
    <property type="match status" value="1"/>
</dbReference>
<dbReference type="InterPro" id="IPR027417">
    <property type="entry name" value="P-loop_NTPase"/>
</dbReference>
<dbReference type="InterPro" id="IPR011703">
    <property type="entry name" value="ATPase_AAA-3"/>
</dbReference>
<comment type="similarity">
    <text evidence="3">Belongs to the MoxR family.</text>
</comment>
<sequence>MVASPARASMLTDDLRSAVDRAVNQVNTLVLGKPREVRLAFVALLSDGHLLIEDLPGLGKTTLAHALAATLGLGFQRVQFTSDLLPADVVGVSVFDPQARKFEFHPGPVFTQVLLADEINRAPPRTQSALLEAMAEHQVTVDGTTHRLPSPFFVIATQNPVDLSGTYPLPDSQLDRFLLRLSLGYPGDAAERDLLAGVDRRELIARTRAELDDAQVIALREAASSVHASEALVQYVQALLARSRQHPGIRVGLSPRAGLALLRAARAHALLLGRGHVVPEDVQSLFLPVAAHRLVPETDAGSGEALAKSLLHAVPVD</sequence>
<evidence type="ECO:0000259" key="5">
    <source>
        <dbReference type="Pfam" id="PF17863"/>
    </source>
</evidence>
<feature type="domain" description="ATPase AAA-3" evidence="4">
    <location>
        <begin position="49"/>
        <end position="179"/>
    </location>
</feature>
<dbReference type="EMBL" id="JACHTE010000007">
    <property type="protein sequence ID" value="MBB1089044.1"/>
    <property type="molecule type" value="Genomic_DNA"/>
</dbReference>
<name>A0A7W3U4X3_9GAMM</name>
<gene>
    <name evidence="6" type="ORF">H4F99_11140</name>
</gene>
<evidence type="ECO:0000259" key="4">
    <source>
        <dbReference type="Pfam" id="PF07726"/>
    </source>
</evidence>
<dbReference type="InterPro" id="IPR050764">
    <property type="entry name" value="CbbQ/NirQ/NorQ/GpvN"/>
</dbReference>
<evidence type="ECO:0000256" key="3">
    <source>
        <dbReference type="ARBA" id="ARBA00061607"/>
    </source>
</evidence>
<dbReference type="GO" id="GO:0016887">
    <property type="term" value="F:ATP hydrolysis activity"/>
    <property type="evidence" value="ECO:0007669"/>
    <property type="project" value="InterPro"/>
</dbReference>
<dbReference type="PANTHER" id="PTHR42759:SF5">
    <property type="entry name" value="METHANOL DEHYDROGENASE REGULATOR"/>
    <property type="match status" value="1"/>
</dbReference>
<dbReference type="FunFam" id="3.40.50.300:FF:000640">
    <property type="entry name" value="MoxR family ATPase"/>
    <property type="match status" value="1"/>
</dbReference>
<dbReference type="Pfam" id="PF17863">
    <property type="entry name" value="AAA_lid_2"/>
    <property type="match status" value="1"/>
</dbReference>
<dbReference type="GO" id="GO:0005524">
    <property type="term" value="F:ATP binding"/>
    <property type="evidence" value="ECO:0007669"/>
    <property type="project" value="UniProtKB-KW"/>
</dbReference>
<feature type="domain" description="ChlI/MoxR AAA lid" evidence="5">
    <location>
        <begin position="242"/>
        <end position="299"/>
    </location>
</feature>
<protein>
    <submittedName>
        <fullName evidence="6">AAA family ATPase</fullName>
    </submittedName>
</protein>
<dbReference type="Gene3D" id="3.40.50.300">
    <property type="entry name" value="P-loop containing nucleotide triphosphate hydrolases"/>
    <property type="match status" value="1"/>
</dbReference>
<evidence type="ECO:0000313" key="7">
    <source>
        <dbReference type="Proteomes" id="UP000552587"/>
    </source>
</evidence>
<evidence type="ECO:0000256" key="2">
    <source>
        <dbReference type="ARBA" id="ARBA00022840"/>
    </source>
</evidence>
<evidence type="ECO:0000313" key="6">
    <source>
        <dbReference type="EMBL" id="MBB1089044.1"/>
    </source>
</evidence>
<keyword evidence="7" id="KW-1185">Reference proteome</keyword>
<dbReference type="PIRSF" id="PIRSF002849">
    <property type="entry name" value="AAA_ATPase_chaperone_MoxR_prd"/>
    <property type="match status" value="1"/>
</dbReference>
<dbReference type="RefSeq" id="WP_182669819.1">
    <property type="nucleotide sequence ID" value="NZ_JACHTE010000007.1"/>
</dbReference>
<keyword evidence="2" id="KW-0067">ATP-binding</keyword>
<dbReference type="Gene3D" id="1.10.8.80">
    <property type="entry name" value="Magnesium chelatase subunit I, C-Terminal domain"/>
    <property type="match status" value="1"/>
</dbReference>
<keyword evidence="1" id="KW-0547">Nucleotide-binding</keyword>
<dbReference type="CDD" id="cd00009">
    <property type="entry name" value="AAA"/>
    <property type="match status" value="1"/>
</dbReference>
<evidence type="ECO:0000256" key="1">
    <source>
        <dbReference type="ARBA" id="ARBA00022741"/>
    </source>
</evidence>
<dbReference type="AlphaFoldDB" id="A0A7W3U4X3"/>
<reference evidence="6 7" key="1">
    <citation type="submission" date="2020-07" db="EMBL/GenBank/DDBJ databases">
        <authorList>
            <person name="Xu S."/>
            <person name="Li A."/>
        </authorList>
    </citation>
    <scope>NUCLEOTIDE SEQUENCE [LARGE SCALE GENOMIC DNA]</scope>
    <source>
        <strain evidence="6 7">SG-8</strain>
    </source>
</reference>
<accession>A0A7W3U4X3</accession>
<dbReference type="Proteomes" id="UP000552587">
    <property type="component" value="Unassembled WGS sequence"/>
</dbReference>
<dbReference type="SUPFAM" id="SSF52540">
    <property type="entry name" value="P-loop containing nucleoside triphosphate hydrolases"/>
    <property type="match status" value="1"/>
</dbReference>
<proteinExistence type="inferred from homology"/>